<evidence type="ECO:0000313" key="4">
    <source>
        <dbReference type="Proteomes" id="UP000549971"/>
    </source>
</evidence>
<keyword evidence="4" id="KW-1185">Reference proteome</keyword>
<name>A0A7W9MYK3_9ACTN</name>
<accession>A0A7W9MYK3</accession>
<proteinExistence type="predicted"/>
<dbReference type="EMBL" id="JACHMY010000001">
    <property type="protein sequence ID" value="MBB5840258.1"/>
    <property type="molecule type" value="Genomic_DNA"/>
</dbReference>
<evidence type="ECO:0000313" key="3">
    <source>
        <dbReference type="EMBL" id="MBB5840258.1"/>
    </source>
</evidence>
<comment type="caution">
    <text evidence="3">The sequence shown here is derived from an EMBL/GenBank/DDBJ whole genome shotgun (WGS) entry which is preliminary data.</text>
</comment>
<feature type="compositionally biased region" description="Basic and acidic residues" evidence="1">
    <location>
        <begin position="145"/>
        <end position="157"/>
    </location>
</feature>
<keyword evidence="2" id="KW-0472">Membrane</keyword>
<feature type="compositionally biased region" description="Acidic residues" evidence="1">
    <location>
        <begin position="199"/>
        <end position="208"/>
    </location>
</feature>
<dbReference type="AlphaFoldDB" id="A0A7W9MYK3"/>
<keyword evidence="2" id="KW-1133">Transmembrane helix</keyword>
<feature type="transmembrane region" description="Helical" evidence="2">
    <location>
        <begin position="62"/>
        <end position="81"/>
    </location>
</feature>
<organism evidence="3 4">
    <name type="scientific">Kribbella italica</name>
    <dbReference type="NCBI Taxonomy" id="1540520"/>
    <lineage>
        <taxon>Bacteria</taxon>
        <taxon>Bacillati</taxon>
        <taxon>Actinomycetota</taxon>
        <taxon>Actinomycetes</taxon>
        <taxon>Propionibacteriales</taxon>
        <taxon>Kribbellaceae</taxon>
        <taxon>Kribbella</taxon>
    </lineage>
</organism>
<reference evidence="3 4" key="1">
    <citation type="submission" date="2020-08" db="EMBL/GenBank/DDBJ databases">
        <title>Sequencing the genomes of 1000 actinobacteria strains.</title>
        <authorList>
            <person name="Klenk H.-P."/>
        </authorList>
    </citation>
    <scope>NUCLEOTIDE SEQUENCE [LARGE SCALE GENOMIC DNA]</scope>
    <source>
        <strain evidence="3 4">DSM 28967</strain>
    </source>
</reference>
<dbReference type="Proteomes" id="UP000549971">
    <property type="component" value="Unassembled WGS sequence"/>
</dbReference>
<keyword evidence="2" id="KW-0812">Transmembrane</keyword>
<evidence type="ECO:0000256" key="2">
    <source>
        <dbReference type="SAM" id="Phobius"/>
    </source>
</evidence>
<feature type="region of interest" description="Disordered" evidence="1">
    <location>
        <begin position="1"/>
        <end position="34"/>
    </location>
</feature>
<dbReference type="RefSeq" id="WP_184802476.1">
    <property type="nucleotide sequence ID" value="NZ_JACHMY010000001.1"/>
</dbReference>
<feature type="compositionally biased region" description="Pro residues" evidence="1">
    <location>
        <begin position="105"/>
        <end position="129"/>
    </location>
</feature>
<protein>
    <submittedName>
        <fullName evidence="3">Uncharacterized protein</fullName>
    </submittedName>
</protein>
<gene>
    <name evidence="3" type="ORF">HDA39_006992</name>
</gene>
<evidence type="ECO:0000256" key="1">
    <source>
        <dbReference type="SAM" id="MobiDB-lite"/>
    </source>
</evidence>
<sequence length="217" mass="23985">MKRFVVPPNWPAPPRRSWVPPKTWRPDPAWPPAPEDWDFWVDGKGNAVRGPVGRYAGPPRRLVVAGAGGVAAVLVLALWGLSTFDGEPPQSQAAPLLDDRSPTPSLTPTPTPSAPPPTVRSSTPPPPPRTTAKPTVVPTKTRTTKAPERTEEKRDPTPTKTTTTTKPPRPPRTTPTRTMTREELLAEYCRQRDWPAEWCDPDNWEDPNDPQGAPTRR</sequence>
<feature type="compositionally biased region" description="Basic and acidic residues" evidence="1">
    <location>
        <begin position="179"/>
        <end position="195"/>
    </location>
</feature>
<feature type="compositionally biased region" description="Low complexity" evidence="1">
    <location>
        <begin position="130"/>
        <end position="141"/>
    </location>
</feature>
<feature type="region of interest" description="Disordered" evidence="1">
    <location>
        <begin position="89"/>
        <end position="217"/>
    </location>
</feature>